<sequence length="196" mass="21826">MASTVFIEQRCEVPDFVNLNATQFKNNQIPTLISHYTFFPGEPKWPPTKTTLTYSFPPGTRNDVMQPIKDATQEWANVTHFKFNYISNYDQADIMISFQVKDHGDGDPFDGPRGILAHAFSPTDGRLHYDGDEMWIDGVASGEFDLQTTGLHELGHVLGLGHSTDSGAIMYPIIGPGLRKGLGQDDINGIRALYHI</sequence>
<keyword evidence="4" id="KW-0862">Zinc</keyword>
<dbReference type="InterPro" id="IPR001818">
    <property type="entry name" value="Pept_M10_metallopeptidase"/>
</dbReference>
<keyword evidence="2" id="KW-0479">Metal-binding</keyword>
<organism evidence="6 7">
    <name type="scientific">Rehmannia glutinosa</name>
    <name type="common">Chinese foxglove</name>
    <dbReference type="NCBI Taxonomy" id="99300"/>
    <lineage>
        <taxon>Eukaryota</taxon>
        <taxon>Viridiplantae</taxon>
        <taxon>Streptophyta</taxon>
        <taxon>Embryophyta</taxon>
        <taxon>Tracheophyta</taxon>
        <taxon>Spermatophyta</taxon>
        <taxon>Magnoliopsida</taxon>
        <taxon>eudicotyledons</taxon>
        <taxon>Gunneridae</taxon>
        <taxon>Pentapetalae</taxon>
        <taxon>asterids</taxon>
        <taxon>lamiids</taxon>
        <taxon>Lamiales</taxon>
        <taxon>Orobanchaceae</taxon>
        <taxon>Rehmannieae</taxon>
        <taxon>Rehmannia</taxon>
    </lineage>
</organism>
<dbReference type="CDD" id="cd04278">
    <property type="entry name" value="ZnMc_MMP"/>
    <property type="match status" value="1"/>
</dbReference>
<accession>A0ABR0WCQ6</accession>
<keyword evidence="3" id="KW-0378">Hydrolase</keyword>
<dbReference type="PANTHER" id="PTHR10201">
    <property type="entry name" value="MATRIX METALLOPROTEINASE"/>
    <property type="match status" value="1"/>
</dbReference>
<dbReference type="Proteomes" id="UP001318860">
    <property type="component" value="Unassembled WGS sequence"/>
</dbReference>
<dbReference type="InterPro" id="IPR024079">
    <property type="entry name" value="MetalloPept_cat_dom_sf"/>
</dbReference>
<dbReference type="SMART" id="SM00235">
    <property type="entry name" value="ZnMc"/>
    <property type="match status" value="1"/>
</dbReference>
<evidence type="ECO:0000256" key="1">
    <source>
        <dbReference type="ARBA" id="ARBA00022670"/>
    </source>
</evidence>
<reference evidence="6 7" key="1">
    <citation type="journal article" date="2021" name="Comput. Struct. Biotechnol. J.">
        <title>De novo genome assembly of the potent medicinal plant Rehmannia glutinosa using nanopore technology.</title>
        <authorList>
            <person name="Ma L."/>
            <person name="Dong C."/>
            <person name="Song C."/>
            <person name="Wang X."/>
            <person name="Zheng X."/>
            <person name="Niu Y."/>
            <person name="Chen S."/>
            <person name="Feng W."/>
        </authorList>
    </citation>
    <scope>NUCLEOTIDE SEQUENCE [LARGE SCALE GENOMIC DNA]</scope>
    <source>
        <strain evidence="6">DH-2019</strain>
    </source>
</reference>
<name>A0ABR0WCQ6_REHGL</name>
<keyword evidence="7" id="KW-1185">Reference proteome</keyword>
<dbReference type="Gene3D" id="3.40.390.10">
    <property type="entry name" value="Collagenase (Catalytic Domain)"/>
    <property type="match status" value="1"/>
</dbReference>
<evidence type="ECO:0000256" key="3">
    <source>
        <dbReference type="ARBA" id="ARBA00022801"/>
    </source>
</evidence>
<keyword evidence="1" id="KW-0645">Protease</keyword>
<evidence type="ECO:0000259" key="5">
    <source>
        <dbReference type="SMART" id="SM00235"/>
    </source>
</evidence>
<comment type="caution">
    <text evidence="6">The sequence shown here is derived from an EMBL/GenBank/DDBJ whole genome shotgun (WGS) entry which is preliminary data.</text>
</comment>
<dbReference type="PANTHER" id="PTHR10201:SF213">
    <property type="entry name" value="METALLOENDOPROTEINASE 2-MMP-LIKE"/>
    <property type="match status" value="1"/>
</dbReference>
<dbReference type="SUPFAM" id="SSF55486">
    <property type="entry name" value="Metalloproteases ('zincins'), catalytic domain"/>
    <property type="match status" value="1"/>
</dbReference>
<gene>
    <name evidence="6" type="ORF">DH2020_020924</name>
</gene>
<protein>
    <recommendedName>
        <fullName evidence="5">Peptidase metallopeptidase domain-containing protein</fullName>
    </recommendedName>
</protein>
<dbReference type="InterPro" id="IPR006026">
    <property type="entry name" value="Peptidase_Metallo"/>
</dbReference>
<dbReference type="EMBL" id="JABTTQ020000012">
    <property type="protein sequence ID" value="KAK6144104.1"/>
    <property type="molecule type" value="Genomic_DNA"/>
</dbReference>
<dbReference type="InterPro" id="IPR021190">
    <property type="entry name" value="Pept_M10A"/>
</dbReference>
<evidence type="ECO:0000256" key="2">
    <source>
        <dbReference type="ARBA" id="ARBA00022723"/>
    </source>
</evidence>
<feature type="domain" description="Peptidase metallopeptidase" evidence="5">
    <location>
        <begin position="41"/>
        <end position="196"/>
    </location>
</feature>
<dbReference type="PRINTS" id="PR00138">
    <property type="entry name" value="MATRIXIN"/>
</dbReference>
<evidence type="ECO:0000313" key="7">
    <source>
        <dbReference type="Proteomes" id="UP001318860"/>
    </source>
</evidence>
<proteinExistence type="predicted"/>
<evidence type="ECO:0000256" key="4">
    <source>
        <dbReference type="ARBA" id="ARBA00022833"/>
    </source>
</evidence>
<dbReference type="Pfam" id="PF00413">
    <property type="entry name" value="Peptidase_M10"/>
    <property type="match status" value="1"/>
</dbReference>
<dbReference type="InterPro" id="IPR033739">
    <property type="entry name" value="M10A_MMP"/>
</dbReference>
<evidence type="ECO:0000313" key="6">
    <source>
        <dbReference type="EMBL" id="KAK6144104.1"/>
    </source>
</evidence>